<dbReference type="PANTHER" id="PTHR46068:SF1">
    <property type="entry name" value="TRANSPOSASE IS30-LIKE HTH DOMAIN-CONTAINING PROTEIN"/>
    <property type="match status" value="1"/>
</dbReference>
<evidence type="ECO:0000313" key="1">
    <source>
        <dbReference type="Proteomes" id="UP000887540"/>
    </source>
</evidence>
<dbReference type="GO" id="GO:0003676">
    <property type="term" value="F:nucleic acid binding"/>
    <property type="evidence" value="ECO:0007669"/>
    <property type="project" value="InterPro"/>
</dbReference>
<sequence length="156" mass="18158">MKKVERTQKPKSVMVWAAISRKGKSRLVFEEEVKIDRVVYMDMLEGGQTTNDLFGEEQWCFQQDENCPDFISVDTHWRRADDEWSPNSSDLNPLDYSIWNILEAKACDTPYKTIESLKRALIKAWNEITLEQLASIIDNFPKRLKACVEAKGGYFE</sequence>
<dbReference type="PANTHER" id="PTHR46068">
    <property type="entry name" value="PROTEIN CBG27172"/>
    <property type="match status" value="1"/>
</dbReference>
<accession>A0A914D0C7</accession>
<evidence type="ECO:0000313" key="2">
    <source>
        <dbReference type="WBParaSite" id="ACRNAN_scaffold16997.g17889.t1"/>
    </source>
</evidence>
<name>A0A914D0C7_9BILA</name>
<reference evidence="2" key="1">
    <citation type="submission" date="2022-11" db="UniProtKB">
        <authorList>
            <consortium name="WormBaseParasite"/>
        </authorList>
    </citation>
    <scope>IDENTIFICATION</scope>
</reference>
<dbReference type="Gene3D" id="3.30.420.10">
    <property type="entry name" value="Ribonuclease H-like superfamily/Ribonuclease H"/>
    <property type="match status" value="1"/>
</dbReference>
<keyword evidence="1" id="KW-1185">Reference proteome</keyword>
<dbReference type="InterPro" id="IPR036397">
    <property type="entry name" value="RNaseH_sf"/>
</dbReference>
<protein>
    <submittedName>
        <fullName evidence="2">DDE-1 domain-containing protein</fullName>
    </submittedName>
</protein>
<organism evidence="1 2">
    <name type="scientific">Acrobeloides nanus</name>
    <dbReference type="NCBI Taxonomy" id="290746"/>
    <lineage>
        <taxon>Eukaryota</taxon>
        <taxon>Metazoa</taxon>
        <taxon>Ecdysozoa</taxon>
        <taxon>Nematoda</taxon>
        <taxon>Chromadorea</taxon>
        <taxon>Rhabditida</taxon>
        <taxon>Tylenchina</taxon>
        <taxon>Cephalobomorpha</taxon>
        <taxon>Cephaloboidea</taxon>
        <taxon>Cephalobidae</taxon>
        <taxon>Acrobeloides</taxon>
    </lineage>
</organism>
<dbReference type="WBParaSite" id="ACRNAN_scaffold16997.g17889.t1">
    <property type="protein sequence ID" value="ACRNAN_scaffold16997.g17889.t1"/>
    <property type="gene ID" value="ACRNAN_scaffold16997.g17889"/>
</dbReference>
<dbReference type="AlphaFoldDB" id="A0A914D0C7"/>
<dbReference type="Proteomes" id="UP000887540">
    <property type="component" value="Unplaced"/>
</dbReference>
<proteinExistence type="predicted"/>